<feature type="coiled-coil region" evidence="7">
    <location>
        <begin position="528"/>
        <end position="601"/>
    </location>
</feature>
<feature type="coiled-coil region" evidence="7">
    <location>
        <begin position="182"/>
        <end position="245"/>
    </location>
</feature>
<evidence type="ECO:0000313" key="10">
    <source>
        <dbReference type="Proteomes" id="UP000694388"/>
    </source>
</evidence>
<dbReference type="Gene3D" id="2.30.30.40">
    <property type="entry name" value="SH3 Domains"/>
    <property type="match status" value="1"/>
</dbReference>
<keyword evidence="5" id="KW-0677">Repeat</keyword>
<dbReference type="PANTHER" id="PTHR23169">
    <property type="entry name" value="ENVOPLAKIN"/>
    <property type="match status" value="1"/>
</dbReference>
<evidence type="ECO:0000256" key="4">
    <source>
        <dbReference type="ARBA" id="ARBA00022553"/>
    </source>
</evidence>
<evidence type="ECO:0000256" key="7">
    <source>
        <dbReference type="SAM" id="Coils"/>
    </source>
</evidence>
<dbReference type="GO" id="GO:0045296">
    <property type="term" value="F:cadherin binding"/>
    <property type="evidence" value="ECO:0007669"/>
    <property type="project" value="TreeGrafter"/>
</dbReference>
<reference evidence="9" key="2">
    <citation type="submission" date="2025-09" db="UniProtKB">
        <authorList>
            <consortium name="Ensembl"/>
        </authorList>
    </citation>
    <scope>IDENTIFICATION</scope>
</reference>
<evidence type="ECO:0000256" key="6">
    <source>
        <dbReference type="PROSITE-ProRule" id="PRU00192"/>
    </source>
</evidence>
<protein>
    <recommendedName>
        <fullName evidence="8">SH3 domain-containing protein</fullName>
    </recommendedName>
</protein>
<dbReference type="GO" id="GO:0005882">
    <property type="term" value="C:intermediate filament"/>
    <property type="evidence" value="ECO:0007669"/>
    <property type="project" value="TreeGrafter"/>
</dbReference>
<evidence type="ECO:0000256" key="1">
    <source>
        <dbReference type="ARBA" id="ARBA00004496"/>
    </source>
</evidence>
<dbReference type="AlphaFoldDB" id="A0A8C4QXM6"/>
<dbReference type="FunFam" id="2.30.30.40:FF:000088">
    <property type="entry name" value="Periplakin"/>
    <property type="match status" value="1"/>
</dbReference>
<organism evidence="9 10">
    <name type="scientific">Eptatretus burgeri</name>
    <name type="common">Inshore hagfish</name>
    <dbReference type="NCBI Taxonomy" id="7764"/>
    <lineage>
        <taxon>Eukaryota</taxon>
        <taxon>Metazoa</taxon>
        <taxon>Chordata</taxon>
        <taxon>Craniata</taxon>
        <taxon>Vertebrata</taxon>
        <taxon>Cyclostomata</taxon>
        <taxon>Myxini</taxon>
        <taxon>Myxiniformes</taxon>
        <taxon>Myxinidae</taxon>
        <taxon>Eptatretinae</taxon>
        <taxon>Eptatretus</taxon>
    </lineage>
</organism>
<dbReference type="GeneTree" id="ENSGT00940000153578"/>
<dbReference type="InterPro" id="IPR018159">
    <property type="entry name" value="Spectrin/alpha-actinin"/>
</dbReference>
<keyword evidence="10" id="KW-1185">Reference proteome</keyword>
<dbReference type="GO" id="GO:0005737">
    <property type="term" value="C:cytoplasm"/>
    <property type="evidence" value="ECO:0007669"/>
    <property type="project" value="UniProtKB-SubCell"/>
</dbReference>
<reference evidence="9" key="1">
    <citation type="submission" date="2025-08" db="UniProtKB">
        <authorList>
            <consortium name="Ensembl"/>
        </authorList>
    </citation>
    <scope>IDENTIFICATION</scope>
</reference>
<dbReference type="InterPro" id="IPR043197">
    <property type="entry name" value="Plakin"/>
</dbReference>
<dbReference type="GO" id="GO:0005198">
    <property type="term" value="F:structural molecule activity"/>
    <property type="evidence" value="ECO:0007669"/>
    <property type="project" value="TreeGrafter"/>
</dbReference>
<sequence>MFSLQYSVNRKGFGNDLVTVEKQLAEHNIIHKEIEAYHLHITELEASPEYANRLKDSYGELLSTSSQRQEDLTTLHVFMQSCTQQLMWLDMEQEERKQMDWSDRNTDYESRSRKYEDIVNKDIVEKEMAVNSIQDEGDRLLKSNHPAKATIMAHMDALDSDWKKYLNLLICEEAHLRFMTDYHKFRKDVNEVKDQIDKKNKEVDRRYRVDSKDSAFRIESLLYDIQEKQKETDSLGEAVQALQARSHQIVPLKFRHEKVQKPLPVEALCDFEEDEMTVQRGDKVILKDNMDPVTWLVADSSGMTKPIPSTCLVIPPTDSESISLADGLTDQYSHLRQKLSYTDGMFRQRLSEVQQSTPSVESDGSDEKECVQYISDLEKVYSNMDDLERKMLFNLKTPLDKSKPADDAKDRVKQHQEFAKQLKILQSDKNKAKHSAENFLKRTPKCSSSSKLSSKINENEEKYINVSRLTVDYGEKIKAASSLESSLKKTNEMLLPKEQALAQEFTLPGDVSGIRARCQELKTIKSDLRKTQQMTDEAANNLRNTKQQCTTISTQYNEQCPDISRQESQLHRLQNRQSESLQETEERLNRLEESEKLLSNYNTSYNSLDMWLNKLPKHEVTDHETPESLQKKVEGQTKLVDEIRSKEKEETAIENLGHEYLSLMQVNAFDVPFESCHKLFL</sequence>
<keyword evidence="3" id="KW-0963">Cytoplasm</keyword>
<keyword evidence="2 6" id="KW-0728">SH3 domain</keyword>
<dbReference type="GO" id="GO:0016020">
    <property type="term" value="C:membrane"/>
    <property type="evidence" value="ECO:0007669"/>
    <property type="project" value="TreeGrafter"/>
</dbReference>
<dbReference type="PANTHER" id="PTHR23169:SF10">
    <property type="entry name" value="PERIPLAKIN"/>
    <property type="match status" value="1"/>
</dbReference>
<accession>A0A8C4QXM6</accession>
<dbReference type="GO" id="GO:0042060">
    <property type="term" value="P:wound healing"/>
    <property type="evidence" value="ECO:0007669"/>
    <property type="project" value="TreeGrafter"/>
</dbReference>
<proteinExistence type="predicted"/>
<name>A0A8C4QXM6_EPTBU</name>
<keyword evidence="7" id="KW-0175">Coiled coil</keyword>
<dbReference type="Pfam" id="PF21097">
    <property type="entry name" value="SR_plectin_7"/>
    <property type="match status" value="1"/>
</dbReference>
<evidence type="ECO:0000313" key="9">
    <source>
        <dbReference type="Ensembl" id="ENSEBUP00000021360.1"/>
    </source>
</evidence>
<evidence type="ECO:0000256" key="3">
    <source>
        <dbReference type="ARBA" id="ARBA00022490"/>
    </source>
</evidence>
<feature type="domain" description="SH3" evidence="8">
    <location>
        <begin position="260"/>
        <end position="317"/>
    </location>
</feature>
<keyword evidence="4" id="KW-0597">Phosphoprotein</keyword>
<evidence type="ECO:0000259" key="8">
    <source>
        <dbReference type="PROSITE" id="PS50002"/>
    </source>
</evidence>
<evidence type="ECO:0000256" key="5">
    <source>
        <dbReference type="ARBA" id="ARBA00022737"/>
    </source>
</evidence>
<dbReference type="PROSITE" id="PS50002">
    <property type="entry name" value="SH3"/>
    <property type="match status" value="1"/>
</dbReference>
<dbReference type="Pfam" id="PF21019">
    <property type="entry name" value="Spectrin_3"/>
    <property type="match status" value="1"/>
</dbReference>
<dbReference type="InterPro" id="IPR001452">
    <property type="entry name" value="SH3_domain"/>
</dbReference>
<dbReference type="Proteomes" id="UP000694388">
    <property type="component" value="Unplaced"/>
</dbReference>
<dbReference type="GO" id="GO:0045104">
    <property type="term" value="P:intermediate filament cytoskeleton organization"/>
    <property type="evidence" value="ECO:0007669"/>
    <property type="project" value="InterPro"/>
</dbReference>
<dbReference type="Ensembl" id="ENSEBUT00000021936.1">
    <property type="protein sequence ID" value="ENSEBUP00000021360.1"/>
    <property type="gene ID" value="ENSEBUG00000013194.1"/>
</dbReference>
<dbReference type="OMA" id="KATIMAH"/>
<evidence type="ECO:0000256" key="2">
    <source>
        <dbReference type="ARBA" id="ARBA00022443"/>
    </source>
</evidence>
<dbReference type="SUPFAM" id="SSF46966">
    <property type="entry name" value="Spectrin repeat"/>
    <property type="match status" value="2"/>
</dbReference>
<dbReference type="Gene3D" id="1.20.58.60">
    <property type="match status" value="3"/>
</dbReference>
<dbReference type="Pfam" id="PF17902">
    <property type="entry name" value="SH3_10"/>
    <property type="match status" value="1"/>
</dbReference>
<comment type="subcellular location">
    <subcellularLocation>
        <location evidence="1">Cytoplasm</location>
    </subcellularLocation>
</comment>
<dbReference type="InterPro" id="IPR041615">
    <property type="entry name" value="Desmoplakin_SH3"/>
</dbReference>
<dbReference type="CDD" id="cd00176">
    <property type="entry name" value="SPEC"/>
    <property type="match status" value="1"/>
</dbReference>